<dbReference type="EMBL" id="GEZM01096704">
    <property type="protein sequence ID" value="JAV54645.1"/>
    <property type="molecule type" value="Transcribed_RNA"/>
</dbReference>
<evidence type="ECO:0000313" key="2">
    <source>
        <dbReference type="EMBL" id="JAV54649.1"/>
    </source>
</evidence>
<dbReference type="PANTHER" id="PTHR34153:SF2">
    <property type="entry name" value="SI:CH211-262H13.3-RELATED"/>
    <property type="match status" value="1"/>
</dbReference>
<dbReference type="EMBL" id="GEZM01096702">
    <property type="protein sequence ID" value="JAV54649.1"/>
    <property type="molecule type" value="Transcribed_RNA"/>
</dbReference>
<name>A0A1Y1JZB8_PHOPY</name>
<protein>
    <recommendedName>
        <fullName evidence="3">DUF4806 domain-containing protein</fullName>
    </recommendedName>
</protein>
<dbReference type="RefSeq" id="XP_031358848.1">
    <property type="nucleotide sequence ID" value="XM_031502988.1"/>
</dbReference>
<sequence length="368" mass="41855">MAAFNVVQFEEKDGSSVAIVHREWLTPRKTEVFWPPHKRSASFYKCLRDGETVQSDWKLYKIKKIFYSCDDYDDAKEKEKLAEVHSDFEDTQVIRKRPRVLPLRFQNESGEEEETESQLSRPPKILNTAVAITNADVCQGKSQKSRSPSTISTVSRKNSLDCRESSNLPSTSQSNDSVQSRCSTPVTPSSTFSGNQVFQSRFIGLLSRVVEQNKEILHLLKNTSHTPQHTQNCPDLPVTLPLSKFEDFLTLENYLGDSDHQQILSNFLSTLDKTSLVSATNAILKYCVSFRLAKEFSYLGTRNNKKPFSVHILKKVIVDAVKVAVPSSTRQIEDQIKIWLKRSPKSHALEVEKQKKHEFQDSGEEAVL</sequence>
<dbReference type="EMBL" id="GEZM01096689">
    <property type="protein sequence ID" value="JAV54670.1"/>
    <property type="molecule type" value="Transcribed_RNA"/>
</dbReference>
<reference evidence="2" key="1">
    <citation type="journal article" date="2016" name="Sci. Rep.">
        <title>Molecular characterization of firefly nuptial gifts: a multi-omics approach sheds light on postcopulatory sexual selection.</title>
        <authorList>
            <person name="Al-Wathiqui N."/>
            <person name="Fallon T.R."/>
            <person name="South A."/>
            <person name="Weng J.K."/>
            <person name="Lewis S.M."/>
        </authorList>
    </citation>
    <scope>NUCLEOTIDE SEQUENCE</scope>
</reference>
<dbReference type="GeneID" id="116182429"/>
<feature type="compositionally biased region" description="Polar residues" evidence="1">
    <location>
        <begin position="165"/>
        <end position="191"/>
    </location>
</feature>
<evidence type="ECO:0008006" key="3">
    <source>
        <dbReference type="Google" id="ProtNLM"/>
    </source>
</evidence>
<evidence type="ECO:0000256" key="1">
    <source>
        <dbReference type="SAM" id="MobiDB-lite"/>
    </source>
</evidence>
<dbReference type="PANTHER" id="PTHR34153">
    <property type="entry name" value="SI:CH211-262H13.3-RELATED-RELATED"/>
    <property type="match status" value="1"/>
</dbReference>
<dbReference type="AlphaFoldDB" id="A0A1Y1JZB8"/>
<proteinExistence type="predicted"/>
<accession>A0A1Y1JZB8</accession>
<feature type="compositionally biased region" description="Polar residues" evidence="1">
    <location>
        <begin position="140"/>
        <end position="157"/>
    </location>
</feature>
<organism evidence="2">
    <name type="scientific">Photinus pyralis</name>
    <name type="common">Common eastern firefly</name>
    <name type="synonym">Lampyris pyralis</name>
    <dbReference type="NCBI Taxonomy" id="7054"/>
    <lineage>
        <taxon>Eukaryota</taxon>
        <taxon>Metazoa</taxon>
        <taxon>Ecdysozoa</taxon>
        <taxon>Arthropoda</taxon>
        <taxon>Hexapoda</taxon>
        <taxon>Insecta</taxon>
        <taxon>Pterygota</taxon>
        <taxon>Neoptera</taxon>
        <taxon>Endopterygota</taxon>
        <taxon>Coleoptera</taxon>
        <taxon>Polyphaga</taxon>
        <taxon>Elateriformia</taxon>
        <taxon>Elateroidea</taxon>
        <taxon>Lampyridae</taxon>
        <taxon>Lampyrinae</taxon>
        <taxon>Photinus</taxon>
    </lineage>
</organism>
<feature type="region of interest" description="Disordered" evidence="1">
    <location>
        <begin position="137"/>
        <end position="191"/>
    </location>
</feature>